<dbReference type="Gene3D" id="2.40.50.140">
    <property type="entry name" value="Nucleic acid-binding proteins"/>
    <property type="match status" value="1"/>
</dbReference>
<gene>
    <name evidence="5" type="ORF">B0A54_05731</name>
</gene>
<name>A0A4U0V3J7_9PEZI</name>
<feature type="region of interest" description="Disordered" evidence="4">
    <location>
        <begin position="1"/>
        <end position="75"/>
    </location>
</feature>
<dbReference type="AlphaFoldDB" id="A0A4U0V3J7"/>
<dbReference type="InterPro" id="IPR000266">
    <property type="entry name" value="Ribosomal_uS17"/>
</dbReference>
<dbReference type="CDD" id="cd00364">
    <property type="entry name" value="Ribosomal_uS17"/>
    <property type="match status" value="1"/>
</dbReference>
<evidence type="ECO:0000256" key="3">
    <source>
        <dbReference type="ARBA" id="ARBA00023274"/>
    </source>
</evidence>
<dbReference type="InterPro" id="IPR012340">
    <property type="entry name" value="NA-bd_OB-fold"/>
</dbReference>
<dbReference type="GO" id="GO:0003735">
    <property type="term" value="F:structural constituent of ribosome"/>
    <property type="evidence" value="ECO:0007669"/>
    <property type="project" value="InterPro"/>
</dbReference>
<dbReference type="GO" id="GO:0006412">
    <property type="term" value="P:translation"/>
    <property type="evidence" value="ECO:0007669"/>
    <property type="project" value="InterPro"/>
</dbReference>
<dbReference type="STRING" id="329885.A0A4U0V3J7"/>
<accession>A0A4U0V3J7</accession>
<dbReference type="GO" id="GO:0005840">
    <property type="term" value="C:ribosome"/>
    <property type="evidence" value="ECO:0007669"/>
    <property type="project" value="UniProtKB-KW"/>
</dbReference>
<dbReference type="Pfam" id="PF00366">
    <property type="entry name" value="Ribosomal_S17"/>
    <property type="match status" value="1"/>
</dbReference>
<keyword evidence="2" id="KW-0689">Ribosomal protein</keyword>
<dbReference type="OrthoDB" id="274752at2759"/>
<dbReference type="Proteomes" id="UP000310066">
    <property type="component" value="Unassembled WGS sequence"/>
</dbReference>
<feature type="compositionally biased region" description="Basic and acidic residues" evidence="4">
    <location>
        <begin position="275"/>
        <end position="312"/>
    </location>
</feature>
<comment type="caution">
    <text evidence="5">The sequence shown here is derived from an EMBL/GenBank/DDBJ whole genome shotgun (WGS) entry which is preliminary data.</text>
</comment>
<evidence type="ECO:0000313" key="5">
    <source>
        <dbReference type="EMBL" id="TKA43250.1"/>
    </source>
</evidence>
<feature type="compositionally biased region" description="Low complexity" evidence="4">
    <location>
        <begin position="256"/>
        <end position="274"/>
    </location>
</feature>
<dbReference type="PANTHER" id="PTHR10744">
    <property type="entry name" value="40S RIBOSOMAL PROTEIN S11 FAMILY MEMBER"/>
    <property type="match status" value="1"/>
</dbReference>
<evidence type="ECO:0008006" key="7">
    <source>
        <dbReference type="Google" id="ProtNLM"/>
    </source>
</evidence>
<evidence type="ECO:0000256" key="2">
    <source>
        <dbReference type="ARBA" id="ARBA00022980"/>
    </source>
</evidence>
<dbReference type="GO" id="GO:0005739">
    <property type="term" value="C:mitochondrion"/>
    <property type="evidence" value="ECO:0007669"/>
    <property type="project" value="TreeGrafter"/>
</dbReference>
<feature type="compositionally biased region" description="Low complexity" evidence="4">
    <location>
        <begin position="34"/>
        <end position="44"/>
    </location>
</feature>
<comment type="similarity">
    <text evidence="1">Belongs to the universal ribosomal protein uS17 family.</text>
</comment>
<evidence type="ECO:0000256" key="4">
    <source>
        <dbReference type="SAM" id="MobiDB-lite"/>
    </source>
</evidence>
<feature type="region of interest" description="Disordered" evidence="4">
    <location>
        <begin position="255"/>
        <end position="328"/>
    </location>
</feature>
<reference evidence="5 6" key="1">
    <citation type="submission" date="2017-03" db="EMBL/GenBank/DDBJ databases">
        <title>Genomes of endolithic fungi from Antarctica.</title>
        <authorList>
            <person name="Coleine C."/>
            <person name="Masonjones S."/>
            <person name="Stajich J.E."/>
        </authorList>
    </citation>
    <scope>NUCLEOTIDE SEQUENCE [LARGE SCALE GENOMIC DNA]</scope>
    <source>
        <strain evidence="5 6">CCFEE 5311</strain>
    </source>
</reference>
<dbReference type="PANTHER" id="PTHR10744:SF1">
    <property type="entry name" value="SMALL RIBOSOMAL SUBUNIT PROTEIN US17M"/>
    <property type="match status" value="1"/>
</dbReference>
<dbReference type="EMBL" id="NAJP01000019">
    <property type="protein sequence ID" value="TKA43250.1"/>
    <property type="molecule type" value="Genomic_DNA"/>
</dbReference>
<protein>
    <recommendedName>
        <fullName evidence="7">Nucleic acid-binding protein</fullName>
    </recommendedName>
</protein>
<keyword evidence="3" id="KW-0687">Ribonucleoprotein</keyword>
<dbReference type="SUPFAM" id="SSF50249">
    <property type="entry name" value="Nucleic acid-binding proteins"/>
    <property type="match status" value="1"/>
</dbReference>
<organism evidence="5 6">
    <name type="scientific">Friedmanniomyces endolithicus</name>
    <dbReference type="NCBI Taxonomy" id="329885"/>
    <lineage>
        <taxon>Eukaryota</taxon>
        <taxon>Fungi</taxon>
        <taxon>Dikarya</taxon>
        <taxon>Ascomycota</taxon>
        <taxon>Pezizomycotina</taxon>
        <taxon>Dothideomycetes</taxon>
        <taxon>Dothideomycetidae</taxon>
        <taxon>Mycosphaerellales</taxon>
        <taxon>Teratosphaeriaceae</taxon>
        <taxon>Friedmanniomyces</taxon>
    </lineage>
</organism>
<evidence type="ECO:0000256" key="1">
    <source>
        <dbReference type="ARBA" id="ARBA00010254"/>
    </source>
</evidence>
<proteinExistence type="inferred from homology"/>
<sequence length="328" mass="35935">MSRRAVTLPLRLASATKQQPQPWTCRRCRATQATSTTSTPSDSTSPPPPGYGDPRLPASERMNPATGRPTPLSEVDRLLKKPLRQLIPPQYLEHSTVEWLHENERAQRERTRVHRKIVGVVVSTGKMAKTVKVRVPGQRWEPKIGKYFADHTNHLVHDPNDSLVLGDVIELHRLRVSKAVHHVVGELITPFGVPLSERPAIPTADDRLAAYKKKRFAKLGRRELRRGAAKGDAEAFLKLKAMGLVETGKGKKAEGKGAVAGQKGQKVGKGVVLGDGKKDDEPAPGSKDKVQKMAEKAEANALEAEKLEKVDLSADSLSPATMERGREG</sequence>
<dbReference type="GO" id="GO:1990904">
    <property type="term" value="C:ribonucleoprotein complex"/>
    <property type="evidence" value="ECO:0007669"/>
    <property type="project" value="UniProtKB-KW"/>
</dbReference>
<evidence type="ECO:0000313" key="6">
    <source>
        <dbReference type="Proteomes" id="UP000310066"/>
    </source>
</evidence>